<organism evidence="4">
    <name type="scientific">Echinostoma caproni</name>
    <dbReference type="NCBI Taxonomy" id="27848"/>
    <lineage>
        <taxon>Eukaryota</taxon>
        <taxon>Metazoa</taxon>
        <taxon>Spiralia</taxon>
        <taxon>Lophotrochozoa</taxon>
        <taxon>Platyhelminthes</taxon>
        <taxon>Trematoda</taxon>
        <taxon>Digenea</taxon>
        <taxon>Plagiorchiida</taxon>
        <taxon>Echinostomata</taxon>
        <taxon>Echinostomatoidea</taxon>
        <taxon>Echinostomatidae</taxon>
        <taxon>Echinostoma</taxon>
    </lineage>
</organism>
<dbReference type="WBParaSite" id="ECPE_0000735201-mRNA-1">
    <property type="protein sequence ID" value="ECPE_0000735201-mRNA-1"/>
    <property type="gene ID" value="ECPE_0000735201"/>
</dbReference>
<reference evidence="4" key="1">
    <citation type="submission" date="2016-06" db="UniProtKB">
        <authorList>
            <consortium name="WormBaseParasite"/>
        </authorList>
    </citation>
    <scope>IDENTIFICATION</scope>
</reference>
<keyword evidence="3" id="KW-1185">Reference proteome</keyword>
<reference evidence="2 3" key="2">
    <citation type="submission" date="2018-11" db="EMBL/GenBank/DDBJ databases">
        <authorList>
            <consortium name="Pathogen Informatics"/>
        </authorList>
    </citation>
    <scope>NUCLEOTIDE SEQUENCE [LARGE SCALE GENOMIC DNA]</scope>
    <source>
        <strain evidence="2 3">Egypt</strain>
    </source>
</reference>
<gene>
    <name evidence="2" type="ORF">ECPE_LOCUS7336</name>
</gene>
<feature type="compositionally biased region" description="Low complexity" evidence="1">
    <location>
        <begin position="119"/>
        <end position="131"/>
    </location>
</feature>
<dbReference type="Proteomes" id="UP000272942">
    <property type="component" value="Unassembled WGS sequence"/>
</dbReference>
<evidence type="ECO:0000313" key="3">
    <source>
        <dbReference type="Proteomes" id="UP000272942"/>
    </source>
</evidence>
<dbReference type="InterPro" id="IPR006886">
    <property type="entry name" value="RNA_pol_III_Rpc5"/>
</dbReference>
<dbReference type="EMBL" id="UZAN01044459">
    <property type="protein sequence ID" value="VDP80814.1"/>
    <property type="molecule type" value="Genomic_DNA"/>
</dbReference>
<evidence type="ECO:0000313" key="4">
    <source>
        <dbReference type="WBParaSite" id="ECPE_0000735201-mRNA-1"/>
    </source>
</evidence>
<dbReference type="GO" id="GO:0042797">
    <property type="term" value="P:tRNA transcription by RNA polymerase III"/>
    <property type="evidence" value="ECO:0007669"/>
    <property type="project" value="TreeGrafter"/>
</dbReference>
<proteinExistence type="predicted"/>
<accession>A0A183AK51</accession>
<dbReference type="GO" id="GO:0005666">
    <property type="term" value="C:RNA polymerase III complex"/>
    <property type="evidence" value="ECO:0007669"/>
    <property type="project" value="TreeGrafter"/>
</dbReference>
<dbReference type="OrthoDB" id="340681at2759"/>
<feature type="region of interest" description="Disordered" evidence="1">
    <location>
        <begin position="103"/>
        <end position="173"/>
    </location>
</feature>
<evidence type="ECO:0000313" key="2">
    <source>
        <dbReference type="EMBL" id="VDP80814.1"/>
    </source>
</evidence>
<dbReference type="PANTHER" id="PTHR12069">
    <property type="entry name" value="DNA-DIRECTED RNA POLYMERASES III 80 KDA POLYPEPTIDE RNA POLYMERASE III SUBUNIT 5"/>
    <property type="match status" value="1"/>
</dbReference>
<dbReference type="Pfam" id="PF04801">
    <property type="entry name" value="RPC5"/>
    <property type="match status" value="1"/>
</dbReference>
<feature type="compositionally biased region" description="Pro residues" evidence="1">
    <location>
        <begin position="213"/>
        <end position="225"/>
    </location>
</feature>
<dbReference type="AlphaFoldDB" id="A0A183AK51"/>
<protein>
    <submittedName>
        <fullName evidence="4">Bromo domain-containing protein</fullName>
    </submittedName>
</protein>
<sequence>MTKLPALEATEILNLLARKMTGTQKGLANHWEFHPTDHDFIRRFPDIVQQQSAAWEMRIRQLCVQLKLEHLVSDGARRRRRGSGRLSSESGSEAEYDIPSLVSGVHVSGGTNKRRRRQLSLSQADSSSSGGREMDGSAGKEPPRKRARTQSLSVAALNSTPPNEVPNLDTNNNEISRIPAVPAFSKPMSPPIRPPLTAVGAATTPVMKTSSPPLKPISSPPPPSTEPNNVPAPFMVKAEPPGSPARNDSPLHNNEPSPKDDNSNLLTAHSNAMTPKLESEVQSDPSRTSLVNLIRDMVRTRPIVGLNEVIKRIQQTIGLELLQARNILPGSEAERELLTTWILESLADADARQINVPWPTIPTALPQDVLITAIVGGTECGAVSEVTQKLRGVILELFESCSSVRIKEVQDKLDQLTEVALPKKSIYAMLKQYCVFRHNRYFLRLTVSE</sequence>
<name>A0A183AK51_9TREM</name>
<feature type="region of interest" description="Disordered" evidence="1">
    <location>
        <begin position="205"/>
        <end position="267"/>
    </location>
</feature>
<dbReference type="PANTHER" id="PTHR12069:SF0">
    <property type="entry name" value="DNA-DIRECTED RNA POLYMERASE III SUBUNIT RPC5"/>
    <property type="match status" value="1"/>
</dbReference>
<feature type="compositionally biased region" description="Polar residues" evidence="1">
    <location>
        <begin position="149"/>
        <end position="173"/>
    </location>
</feature>
<evidence type="ECO:0000256" key="1">
    <source>
        <dbReference type="SAM" id="MobiDB-lite"/>
    </source>
</evidence>